<dbReference type="Proteomes" id="UP000594621">
    <property type="component" value="Chromosome"/>
</dbReference>
<dbReference type="KEGG" id="bcou:IC761_11625"/>
<dbReference type="SUPFAM" id="SSF53756">
    <property type="entry name" value="UDP-Glycosyltransferase/glycogen phosphorylase"/>
    <property type="match status" value="1"/>
</dbReference>
<dbReference type="InterPro" id="IPR001296">
    <property type="entry name" value="Glyco_trans_1"/>
</dbReference>
<dbReference type="InterPro" id="IPR028098">
    <property type="entry name" value="Glyco_trans_4-like_N"/>
</dbReference>
<dbReference type="RefSeq" id="WP_195803374.1">
    <property type="nucleotide sequence ID" value="NZ_CP061379.1"/>
</dbReference>
<dbReference type="Pfam" id="PF00534">
    <property type="entry name" value="Glycos_transf_1"/>
    <property type="match status" value="1"/>
</dbReference>
<dbReference type="PANTHER" id="PTHR46401:SF8">
    <property type="entry name" value="BLL6006 PROTEIN"/>
    <property type="match status" value="1"/>
</dbReference>
<organism evidence="3 4">
    <name type="scientific">Bradyrhizobium commune</name>
    <dbReference type="NCBI Taxonomy" id="83627"/>
    <lineage>
        <taxon>Bacteria</taxon>
        <taxon>Pseudomonadati</taxon>
        <taxon>Pseudomonadota</taxon>
        <taxon>Alphaproteobacteria</taxon>
        <taxon>Hyphomicrobiales</taxon>
        <taxon>Nitrobacteraceae</taxon>
        <taxon>Bradyrhizobium</taxon>
    </lineage>
</organism>
<keyword evidence="4" id="KW-1185">Reference proteome</keyword>
<feature type="domain" description="Glycosyltransferase subfamily 4-like N-terminal" evidence="2">
    <location>
        <begin position="16"/>
        <end position="167"/>
    </location>
</feature>
<evidence type="ECO:0000313" key="4">
    <source>
        <dbReference type="Proteomes" id="UP000594621"/>
    </source>
</evidence>
<evidence type="ECO:0000313" key="3">
    <source>
        <dbReference type="EMBL" id="QPF93867.1"/>
    </source>
</evidence>
<gene>
    <name evidence="3" type="ORF">IC761_11625</name>
</gene>
<dbReference type="AlphaFoldDB" id="A0A7S9D9X9"/>
<feature type="domain" description="Glycosyl transferase family 1" evidence="1">
    <location>
        <begin position="194"/>
        <end position="350"/>
    </location>
</feature>
<dbReference type="Gene3D" id="3.40.50.2000">
    <property type="entry name" value="Glycogen Phosphorylase B"/>
    <property type="match status" value="2"/>
</dbReference>
<keyword evidence="3" id="KW-0808">Transferase</keyword>
<proteinExistence type="predicted"/>
<dbReference type="Pfam" id="PF13439">
    <property type="entry name" value="Glyco_transf_4"/>
    <property type="match status" value="1"/>
</dbReference>
<evidence type="ECO:0000259" key="1">
    <source>
        <dbReference type="Pfam" id="PF00534"/>
    </source>
</evidence>
<sequence>MSVRLGVIALAGPNNGGTYQYTLAMLHGLQHVVGFDITLYGDPTNPDFLEFGYPIRPFEESRWRQLTALAAHRLHVRLPDPFGSEDLLLAPIFSLALLHTSKPFAFTLHDLQENYYPQNFSARQRIWRHAIYAGLLGRARRVICESRYVKADIVGSFGVADERIEIIAAPPQRQFMTAQSDAELDEVRRRLQLPSRFLFYPAQFWVHKNHLRLVEAFNEVLKEAPDLKLVLTGKQRDEYRNVMDAVARLGLDQSVVHVGFVERDELQAIYRLATALVMPSLFESISIPVYEAFLAGAPVIASGIHGIPEQVGDGALLFDPTSVASIRDAILAVVRDGDLARTLTAKARERMEKMTPEHYGEQLQSLLSDMQA</sequence>
<evidence type="ECO:0000259" key="2">
    <source>
        <dbReference type="Pfam" id="PF13439"/>
    </source>
</evidence>
<dbReference type="CDD" id="cd03809">
    <property type="entry name" value="GT4_MtfB-like"/>
    <property type="match status" value="1"/>
</dbReference>
<accession>A0A7S9D9X9</accession>
<name>A0A7S9D9X9_9BRAD</name>
<dbReference type="EMBL" id="CP061379">
    <property type="protein sequence ID" value="QPF93867.1"/>
    <property type="molecule type" value="Genomic_DNA"/>
</dbReference>
<protein>
    <submittedName>
        <fullName evidence="3">Glycosyltransferase family 4 protein</fullName>
    </submittedName>
</protein>
<dbReference type="GO" id="GO:0016757">
    <property type="term" value="F:glycosyltransferase activity"/>
    <property type="evidence" value="ECO:0007669"/>
    <property type="project" value="InterPro"/>
</dbReference>
<reference evidence="3 4" key="1">
    <citation type="submission" date="2020-09" db="EMBL/GenBank/DDBJ databases">
        <title>Complete genomes of bradyrhizobia occurring on native shrubby legumes in Australia.</title>
        <authorList>
            <person name="Lafay B."/>
        </authorList>
    </citation>
    <scope>NUCLEOTIDE SEQUENCE [LARGE SCALE GENOMIC DNA]</scope>
    <source>
        <strain evidence="3 4">BDV5040</strain>
    </source>
</reference>
<dbReference type="PANTHER" id="PTHR46401">
    <property type="entry name" value="GLYCOSYLTRANSFERASE WBBK-RELATED"/>
    <property type="match status" value="1"/>
</dbReference>